<accession>F7D964</accession>
<reference evidence="17" key="2">
    <citation type="submission" date="2025-08" db="UniProtKB">
        <authorList>
            <consortium name="Ensembl"/>
        </authorList>
    </citation>
    <scope>IDENTIFICATION</scope>
    <source>
        <strain evidence="17">Glennie</strain>
    </source>
</reference>
<gene>
    <name evidence="17" type="primary">SLC39A4</name>
</gene>
<feature type="chain" id="PRO_5027828850" evidence="14">
    <location>
        <begin position="23"/>
        <end position="527"/>
    </location>
</feature>
<dbReference type="OMA" id="HHFIETI"/>
<evidence type="ECO:0000259" key="16">
    <source>
        <dbReference type="Pfam" id="PF21116"/>
    </source>
</evidence>
<keyword evidence="3" id="KW-0813">Transport</keyword>
<evidence type="ECO:0000256" key="11">
    <source>
        <dbReference type="ARBA" id="ARBA00034634"/>
    </source>
</evidence>
<reference evidence="17" key="3">
    <citation type="submission" date="2025-09" db="UniProtKB">
        <authorList>
            <consortium name="Ensembl"/>
        </authorList>
    </citation>
    <scope>IDENTIFICATION</scope>
    <source>
        <strain evidence="17">Glennie</strain>
    </source>
</reference>
<proteinExistence type="predicted"/>
<organism evidence="17 18">
    <name type="scientific">Ornithorhynchus anatinus</name>
    <name type="common">Duckbill platypus</name>
    <dbReference type="NCBI Taxonomy" id="9258"/>
    <lineage>
        <taxon>Eukaryota</taxon>
        <taxon>Metazoa</taxon>
        <taxon>Chordata</taxon>
        <taxon>Craniata</taxon>
        <taxon>Vertebrata</taxon>
        <taxon>Euteleostomi</taxon>
        <taxon>Mammalia</taxon>
        <taxon>Monotremata</taxon>
        <taxon>Ornithorhynchidae</taxon>
        <taxon>Ornithorhynchus</taxon>
    </lineage>
</organism>
<reference evidence="17 18" key="1">
    <citation type="journal article" date="2008" name="Nature">
        <title>Genome analysis of the platypus reveals unique signatures of evolution.</title>
        <authorList>
            <person name="Warren W.C."/>
            <person name="Hillier L.W."/>
            <person name="Marshall Graves J.A."/>
            <person name="Birney E."/>
            <person name="Ponting C.P."/>
            <person name="Grutzner F."/>
            <person name="Belov K."/>
            <person name="Miller W."/>
            <person name="Clarke L."/>
            <person name="Chinwalla A.T."/>
            <person name="Yang S.P."/>
            <person name="Heger A."/>
            <person name="Locke D.P."/>
            <person name="Miethke P."/>
            <person name="Waters P.D."/>
            <person name="Veyrunes F."/>
            <person name="Fulton L."/>
            <person name="Fulton B."/>
            <person name="Graves T."/>
            <person name="Wallis J."/>
            <person name="Puente X.S."/>
            <person name="Lopez-Otin C."/>
            <person name="Ordonez G.R."/>
            <person name="Eichler E.E."/>
            <person name="Chen L."/>
            <person name="Cheng Z."/>
            <person name="Deakin J.E."/>
            <person name="Alsop A."/>
            <person name="Thompson K."/>
            <person name="Kirby P."/>
            <person name="Papenfuss A.T."/>
            <person name="Wakefield M.J."/>
            <person name="Olender T."/>
            <person name="Lancet D."/>
            <person name="Huttley G.A."/>
            <person name="Smit A.F."/>
            <person name="Pask A."/>
            <person name="Temple-Smith P."/>
            <person name="Batzer M.A."/>
            <person name="Walker J.A."/>
            <person name="Konkel M.K."/>
            <person name="Harris R.S."/>
            <person name="Whittington C.M."/>
            <person name="Wong E.S."/>
            <person name="Gemmell N.J."/>
            <person name="Buschiazzo E."/>
            <person name="Vargas Jentzsch I.M."/>
            <person name="Merkel A."/>
            <person name="Schmitz J."/>
            <person name="Zemann A."/>
            <person name="Churakov G."/>
            <person name="Kriegs J.O."/>
            <person name="Brosius J."/>
            <person name="Murchison E.P."/>
            <person name="Sachidanandam R."/>
            <person name="Smith C."/>
            <person name="Hannon G.J."/>
            <person name="Tsend-Ayush E."/>
            <person name="McMillan D."/>
            <person name="Attenborough R."/>
            <person name="Rens W."/>
            <person name="Ferguson-Smith M."/>
            <person name="Lefevre C.M."/>
            <person name="Sharp J.A."/>
            <person name="Nicholas K.R."/>
            <person name="Ray D.A."/>
            <person name="Kube M."/>
            <person name="Reinhardt R."/>
            <person name="Pringle T.H."/>
            <person name="Taylor J."/>
            <person name="Jones R.C."/>
            <person name="Nixon B."/>
            <person name="Dacheux J.L."/>
            <person name="Niwa H."/>
            <person name="Sekita Y."/>
            <person name="Huang X."/>
            <person name="Stark A."/>
            <person name="Kheradpour P."/>
            <person name="Kellis M."/>
            <person name="Flicek P."/>
            <person name="Chen Y."/>
            <person name="Webber C."/>
            <person name="Hardison R."/>
            <person name="Nelson J."/>
            <person name="Hallsworth-Pepin K."/>
            <person name="Delehaunty K."/>
            <person name="Markovic C."/>
            <person name="Minx P."/>
            <person name="Feng Y."/>
            <person name="Kremitzki C."/>
            <person name="Mitreva M."/>
            <person name="Glasscock J."/>
            <person name="Wylie T."/>
            <person name="Wohldmann P."/>
            <person name="Thiru P."/>
            <person name="Nhan M.N."/>
            <person name="Pohl C.S."/>
            <person name="Smith S.M."/>
            <person name="Hou S."/>
            <person name="Nefedov M."/>
            <person name="de Jong P.J."/>
            <person name="Renfree M.B."/>
            <person name="Mardis E.R."/>
            <person name="Wilson R.K."/>
        </authorList>
    </citation>
    <scope>NUCLEOTIDE SEQUENCE [LARGE SCALE GENOMIC DNA]</scope>
    <source>
        <strain evidence="17 18">Glennie</strain>
    </source>
</reference>
<feature type="compositionally biased region" description="Low complexity" evidence="12">
    <location>
        <begin position="487"/>
        <end position="498"/>
    </location>
</feature>
<evidence type="ECO:0000256" key="14">
    <source>
        <dbReference type="SAM" id="SignalP"/>
    </source>
</evidence>
<dbReference type="Pfam" id="PF18292">
    <property type="entry name" value="ZIP4_domain"/>
    <property type="match status" value="1"/>
</dbReference>
<feature type="region of interest" description="Disordered" evidence="12">
    <location>
        <begin position="257"/>
        <end position="298"/>
    </location>
</feature>
<dbReference type="Ensembl" id="ENSOANT00000019876.3">
    <property type="protein sequence ID" value="ENSOANP00000019873.3"/>
    <property type="gene ID" value="ENSOANG00000012570.4"/>
</dbReference>
<keyword evidence="18" id="KW-1185">Reference proteome</keyword>
<keyword evidence="7" id="KW-0967">Endosome</keyword>
<dbReference type="HOGENOM" id="CLU_015114_12_1_1"/>
<feature type="region of interest" description="Disordered" evidence="12">
    <location>
        <begin position="454"/>
        <end position="527"/>
    </location>
</feature>
<evidence type="ECO:0000256" key="7">
    <source>
        <dbReference type="ARBA" id="ARBA00022753"/>
    </source>
</evidence>
<feature type="transmembrane region" description="Helical" evidence="13">
    <location>
        <begin position="365"/>
        <end position="386"/>
    </location>
</feature>
<evidence type="ECO:0000256" key="6">
    <source>
        <dbReference type="ARBA" id="ARBA00022729"/>
    </source>
</evidence>
<keyword evidence="10" id="KW-0406">Ion transport</keyword>
<dbReference type="GO" id="GO:0010008">
    <property type="term" value="C:endosome membrane"/>
    <property type="evidence" value="ECO:0007669"/>
    <property type="project" value="UniProtKB-SubCell"/>
</dbReference>
<keyword evidence="9" id="KW-0864">Zinc transport</keyword>
<keyword evidence="5" id="KW-0479">Metal-binding</keyword>
<feature type="compositionally biased region" description="Pro residues" evidence="12">
    <location>
        <begin position="476"/>
        <end position="486"/>
    </location>
</feature>
<dbReference type="AlphaFoldDB" id="F7D964"/>
<evidence type="ECO:0000313" key="17">
    <source>
        <dbReference type="Ensembl" id="ENSOANP00000019873.3"/>
    </source>
</evidence>
<dbReference type="Proteomes" id="UP000002279">
    <property type="component" value="Chromosome 4"/>
</dbReference>
<evidence type="ECO:0000256" key="5">
    <source>
        <dbReference type="ARBA" id="ARBA00022723"/>
    </source>
</evidence>
<evidence type="ECO:0000256" key="4">
    <source>
        <dbReference type="ARBA" id="ARBA00022475"/>
    </source>
</evidence>
<dbReference type="GO" id="GO:0006829">
    <property type="term" value="P:zinc ion transport"/>
    <property type="evidence" value="ECO:0007669"/>
    <property type="project" value="UniProtKB-KW"/>
</dbReference>
<evidence type="ECO:0000256" key="12">
    <source>
        <dbReference type="SAM" id="MobiDB-lite"/>
    </source>
</evidence>
<dbReference type="InterPro" id="IPR050799">
    <property type="entry name" value="ZIP_Transporter"/>
</dbReference>
<feature type="domain" description="Zinc transporter ZIP4/12 EF-hand" evidence="16">
    <location>
        <begin position="223"/>
        <end position="345"/>
    </location>
</feature>
<evidence type="ECO:0000256" key="13">
    <source>
        <dbReference type="SAM" id="Phobius"/>
    </source>
</evidence>
<sequence length="527" mass="54032">MGVPWVWLLGVWLGVCPPGLRGCLWAGAGPGTSLLALLADGDGPLGRATLGSVLNTLAARVHCPAGPCGKCLNEEDALALLGRSEGPVLGPGDVPRLSAGALLYLSDPLGVCADATARLWGPRAEALLRHLEGPPDDPGPLPAPAPASDIAVNSDLLSQLMRRVLTHYRPEPGGSEPCVDAGQVLAEAAGAAGPGGRGPERGCWPPLLDHVLAGSCFHALPPPGYFVDYVFRHVGNESRNLTLTELSALMGHLRVGKEASAQPHDHTDPGHHDHVDHSHSERRRRRRRNGPRPGESRESSEVWDTVCLSASELLEVYGIAGAGGVSPAAWARLSPALVQQQLSGACLPSPDPAPSAGRLTQTEKYLYGSLATLLVCLGSLVGLVFLSCSACAAASRYVTQTFLSLAVGSLTGDAVLHLIPKVPGPAFPRGRGGAGSRGAGVAAAGGAGRLLQLLPSGIPLQPPGSPRPQGGRAGKPGPPGGDPGNPPGAAGPAGPAQGCSQRPRPSPRTRRTGTAIVGCPCRWHRTS</sequence>
<feature type="domain" description="Zinc transporter ZIP4 N-terminal" evidence="15">
    <location>
        <begin position="52"/>
        <end position="217"/>
    </location>
</feature>
<dbReference type="GO" id="GO:0046872">
    <property type="term" value="F:metal ion binding"/>
    <property type="evidence" value="ECO:0007669"/>
    <property type="project" value="UniProtKB-KW"/>
</dbReference>
<dbReference type="InParanoid" id="F7D964"/>
<evidence type="ECO:0000256" key="10">
    <source>
        <dbReference type="ARBA" id="ARBA00023065"/>
    </source>
</evidence>
<comment type="catalytic activity">
    <reaction evidence="11">
        <text>Zn(2+)(in) = Zn(2+)(out)</text>
        <dbReference type="Rhea" id="RHEA:29351"/>
        <dbReference type="ChEBI" id="CHEBI:29105"/>
    </reaction>
</comment>
<feature type="compositionally biased region" description="Basic and acidic residues" evidence="12">
    <location>
        <begin position="263"/>
        <end position="279"/>
    </location>
</feature>
<keyword evidence="6 14" id="KW-0732">Signal</keyword>
<evidence type="ECO:0000256" key="3">
    <source>
        <dbReference type="ARBA" id="ARBA00022448"/>
    </source>
</evidence>
<dbReference type="GO" id="GO:0016324">
    <property type="term" value="C:apical plasma membrane"/>
    <property type="evidence" value="ECO:0007669"/>
    <property type="project" value="UniProtKB-SubCell"/>
</dbReference>
<evidence type="ECO:0000256" key="8">
    <source>
        <dbReference type="ARBA" id="ARBA00022833"/>
    </source>
</evidence>
<dbReference type="PANTHER" id="PTHR12191">
    <property type="entry name" value="SOLUTE CARRIER FAMILY 39"/>
    <property type="match status" value="1"/>
</dbReference>
<dbReference type="InterPro" id="IPR049406">
    <property type="entry name" value="ZIP4_12_EF-hand"/>
</dbReference>
<keyword evidence="8" id="KW-0862">Zinc</keyword>
<protein>
    <submittedName>
        <fullName evidence="17">Uncharacterized protein</fullName>
    </submittedName>
</protein>
<dbReference type="PANTHER" id="PTHR12191:SF21">
    <property type="entry name" value="ZINC TRANSPORTER ZIP4"/>
    <property type="match status" value="1"/>
</dbReference>
<evidence type="ECO:0000256" key="2">
    <source>
        <dbReference type="ARBA" id="ARBA00004424"/>
    </source>
</evidence>
<dbReference type="Pfam" id="PF21116">
    <property type="entry name" value="EF-hand_Zip"/>
    <property type="match status" value="1"/>
</dbReference>
<evidence type="ECO:0000256" key="1">
    <source>
        <dbReference type="ARBA" id="ARBA00004337"/>
    </source>
</evidence>
<evidence type="ECO:0000256" key="9">
    <source>
        <dbReference type="ARBA" id="ARBA00022906"/>
    </source>
</evidence>
<evidence type="ECO:0000313" key="18">
    <source>
        <dbReference type="Proteomes" id="UP000002279"/>
    </source>
</evidence>
<name>F7D964_ORNAN</name>
<keyword evidence="13" id="KW-0472">Membrane</keyword>
<keyword evidence="13" id="KW-0812">Transmembrane</keyword>
<dbReference type="Bgee" id="ENSOANG00000012570">
    <property type="expression patterns" value="Expressed in adult mammalian kidney and 5 other cell types or tissues"/>
</dbReference>
<evidence type="ECO:0000259" key="15">
    <source>
        <dbReference type="Pfam" id="PF18292"/>
    </source>
</evidence>
<keyword evidence="4" id="KW-1003">Cell membrane</keyword>
<comment type="subcellular location">
    <subcellularLocation>
        <location evidence="2">Apical cell membrane</location>
        <topology evidence="2">Multi-pass membrane protein</topology>
    </subcellularLocation>
    <subcellularLocation>
        <location evidence="1">Endosome membrane</location>
        <topology evidence="1">Multi-pass membrane protein</topology>
    </subcellularLocation>
</comment>
<keyword evidence="13" id="KW-1133">Transmembrane helix</keyword>
<dbReference type="GeneTree" id="ENSGT00940000160042"/>
<feature type="compositionally biased region" description="Basic residues" evidence="12">
    <location>
        <begin position="280"/>
        <end position="290"/>
    </location>
</feature>
<dbReference type="FunCoup" id="F7D964">
    <property type="interactions" value="109"/>
</dbReference>
<dbReference type="InterPro" id="IPR041137">
    <property type="entry name" value="ZIP4_N"/>
</dbReference>
<feature type="signal peptide" evidence="14">
    <location>
        <begin position="1"/>
        <end position="22"/>
    </location>
</feature>